<reference evidence="2 3" key="1">
    <citation type="submission" date="2018-11" db="EMBL/GenBank/DDBJ databases">
        <authorList>
            <person name="Peiro R."/>
            <person name="Begona"/>
            <person name="Cbmso G."/>
            <person name="Lopez M."/>
            <person name="Gonzalez S."/>
            <person name="Sacristan E."/>
            <person name="Castillo E."/>
        </authorList>
    </citation>
    <scope>NUCLEOTIDE SEQUENCE [LARGE SCALE GENOMIC DNA]</scope>
    <source>
        <strain evidence="2">Brev_genome</strain>
    </source>
</reference>
<evidence type="ECO:0000313" key="2">
    <source>
        <dbReference type="EMBL" id="VDC48886.1"/>
    </source>
</evidence>
<evidence type="ECO:0008006" key="5">
    <source>
        <dbReference type="Google" id="ProtNLM"/>
    </source>
</evidence>
<gene>
    <name evidence="2" type="ORF">BREV_BREV_03374</name>
    <name evidence="1" type="ORF">GYM46_04325</name>
</gene>
<dbReference type="EMBL" id="UXHF01000127">
    <property type="protein sequence ID" value="VDC48886.1"/>
    <property type="molecule type" value="Genomic_DNA"/>
</dbReference>
<evidence type="ECO:0000313" key="3">
    <source>
        <dbReference type="Proteomes" id="UP000289220"/>
    </source>
</evidence>
<dbReference type="AlphaFoldDB" id="A0A6G7EF70"/>
<dbReference type="RefSeq" id="WP_008264108.1">
    <property type="nucleotide sequence ID" value="NZ_CP048751.1"/>
</dbReference>
<evidence type="ECO:0000313" key="1">
    <source>
        <dbReference type="EMBL" id="QIH72255.1"/>
    </source>
</evidence>
<dbReference type="EMBL" id="CP048751">
    <property type="protein sequence ID" value="QIH72255.1"/>
    <property type="molecule type" value="Genomic_DNA"/>
</dbReference>
<organism evidence="2 3">
    <name type="scientific">Brevundimonas mediterranea</name>
    <dbReference type="NCBI Taxonomy" id="74329"/>
    <lineage>
        <taxon>Bacteria</taxon>
        <taxon>Pseudomonadati</taxon>
        <taxon>Pseudomonadota</taxon>
        <taxon>Alphaproteobacteria</taxon>
        <taxon>Caulobacterales</taxon>
        <taxon>Caulobacteraceae</taxon>
        <taxon>Brevundimonas</taxon>
    </lineage>
</organism>
<name>A0A6G7EF70_9CAUL</name>
<dbReference type="Proteomes" id="UP000501325">
    <property type="component" value="Chromosome"/>
</dbReference>
<evidence type="ECO:0000313" key="4">
    <source>
        <dbReference type="Proteomes" id="UP000501325"/>
    </source>
</evidence>
<proteinExistence type="predicted"/>
<keyword evidence="3" id="KW-1185">Reference proteome</keyword>
<dbReference type="Proteomes" id="UP000289220">
    <property type="component" value="Unassembled WGS sequence"/>
</dbReference>
<accession>A0A6G7EF70</accession>
<reference evidence="1 4" key="2">
    <citation type="submission" date="2020-01" db="EMBL/GenBank/DDBJ databases">
        <authorList>
            <person name="Wang S."/>
        </authorList>
    </citation>
    <scope>NUCLEOTIDE SEQUENCE [LARGE SCALE GENOMIC DNA]</scope>
    <source>
        <strain evidence="1 4">D151-2-6</strain>
    </source>
</reference>
<sequence length="133" mass="14367">MLFPAAVAAFISVQAAPSAAEILQGLDLTSFRNSTGPSRAEGLRRPADWSFSNLTVEDDVASLQRTGNRWRLGLKILRSTPDGVVACFYDQALNSGSYRTQKALLIVRDDLGGYRVQDQDIVDPACLPNPGQG</sequence>
<dbReference type="KEGG" id="bmed:GYM46_04325"/>
<protein>
    <recommendedName>
        <fullName evidence="5">Pesticin immunity protein</fullName>
    </recommendedName>
</protein>